<evidence type="ECO:0000313" key="3">
    <source>
        <dbReference type="EMBL" id="AAF87125.1"/>
    </source>
</evidence>
<protein>
    <submittedName>
        <fullName evidence="3">F10A5.25</fullName>
    </submittedName>
</protein>
<dbReference type="SUPFAM" id="SSF49879">
    <property type="entry name" value="SMAD/FHA domain"/>
    <property type="match status" value="1"/>
</dbReference>
<organism evidence="3">
    <name type="scientific">Arabidopsis thaliana</name>
    <name type="common">Mouse-ear cress</name>
    <dbReference type="NCBI Taxonomy" id="3702"/>
    <lineage>
        <taxon>Eukaryota</taxon>
        <taxon>Viridiplantae</taxon>
        <taxon>Streptophyta</taxon>
        <taxon>Embryophyta</taxon>
        <taxon>Tracheophyta</taxon>
        <taxon>Spermatophyta</taxon>
        <taxon>Magnoliopsida</taxon>
        <taxon>eudicotyledons</taxon>
        <taxon>Gunneridae</taxon>
        <taxon>Pentapetalae</taxon>
        <taxon>rosids</taxon>
        <taxon>malvids</taxon>
        <taxon>Brassicales</taxon>
        <taxon>Brassicaceae</taxon>
        <taxon>Camelineae</taxon>
        <taxon>Arabidopsis</taxon>
    </lineage>
</organism>
<sequence>MAFQWLPEDDYLLRKSLEDGTSLETLAKGAVRFSRKFTLSELTERWHCLLYNPKVTSLSSSVGFELQYGAQFVPQSLFDSVPVRTHYYTTRKRRRLELEESLKVNNNAIDEHLNVEEGNLFGECDDDFGFKFEDIESFRNTFPDILLSPHDYQTTIFGNEIDDEDDRMVNQMLNINDDQIHDSYVTDTITTTTEHVLLQEVFQDPLFQQPNASLNEPASPSQQQVILDQAEIWIPPPPYDPHPEIVNGVINCVINRESDEIPDNDDINLQLYNPKARNSVNPSSVRNNMKPPLPPVRRSSLQVKSKDIIDSSGFGDCAVTTRASSSSAFSDSFTEKATSTVAATTSSTLQHFPENEICEQTLSAEMDINVPEENNIEIESDEELPSFSDLEAMILDMDLEPIGQDQYELDASKYRNEEMARKIMRLEQSAESYMNRDIAAHGAFALLYGSSKHYINKPEVLLGRATGEYPVDIDLGRSGSETRFSRRQALIKLKQDGSFEIKNLGKFSIWMNDEEINHGEVVILKNNCLIQVNSILKSLVFSLIMIKKPRLINFLFCFLEQIREKSFIFEKNEKAVKRYLDGIHK</sequence>
<accession>Q9LQZ6</accession>
<dbReference type="AlphaFoldDB" id="Q9LQZ6"/>
<dbReference type="PhylomeDB" id="Q9LQZ6"/>
<dbReference type="EMBL" id="AC006434">
    <property type="protein sequence ID" value="AAF87125.1"/>
    <property type="molecule type" value="Genomic_DNA"/>
</dbReference>
<reference evidence="3" key="1">
    <citation type="submission" date="1999-04" db="EMBL/GenBank/DDBJ databases">
        <authorList>
            <person name="Ecker J.R."/>
        </authorList>
    </citation>
    <scope>NUCLEOTIDE SEQUENCE</scope>
</reference>
<dbReference type="Pfam" id="PF00498">
    <property type="entry name" value="FHA"/>
    <property type="match status" value="1"/>
</dbReference>
<dbReference type="InterPro" id="IPR008984">
    <property type="entry name" value="SMAD_FHA_dom_sf"/>
</dbReference>
<evidence type="ECO:0000256" key="1">
    <source>
        <dbReference type="SAM" id="MobiDB-lite"/>
    </source>
</evidence>
<proteinExistence type="predicted"/>
<dbReference type="PANTHER" id="PTHR13233:SF8">
    <property type="entry name" value="FORKHEAD-ASSOCIATED (FHA) DOMAIN-CONTAINING PROTEIN"/>
    <property type="match status" value="1"/>
</dbReference>
<reference key="2">
    <citation type="journal article" date="2000" name="Nature">
        <title>Sequence and analysis of chromosome 1 of the plant Arabidopsis thaliana.</title>
        <authorList>
            <person name="Theologis A."/>
            <person name="Ecker J.R."/>
            <person name="Palm C.J."/>
            <person name="Federspiel N.A."/>
            <person name="Kaul S."/>
            <person name="White O."/>
            <person name="Alonso J."/>
            <person name="Altafi H."/>
            <person name="Araujo R."/>
            <person name="Bowman C.L."/>
            <person name="Brooks S.Y."/>
            <person name="Buehler E."/>
            <person name="Chan A."/>
            <person name="Chao Q."/>
            <person name="Chen H."/>
            <person name="Cheuk R.F."/>
            <person name="Chin C.W."/>
            <person name="Chung M.K."/>
            <person name="Conn L."/>
            <person name="Conway A.B."/>
            <person name="Conway A.R."/>
            <person name="Creasy T.H."/>
            <person name="Dewar K."/>
            <person name="Dunn P."/>
            <person name="Etgu P."/>
            <person name="Feldblyum T.V."/>
            <person name="Feng J."/>
            <person name="Fong B."/>
            <person name="Fujii C.Y."/>
            <person name="Gill J.E."/>
            <person name="Goldsmith A.D."/>
            <person name="Haas B."/>
            <person name="Hansen N.F."/>
            <person name="Hughes B."/>
            <person name="Huizar L."/>
            <person name="Hunter J.L."/>
            <person name="Jenkins J."/>
            <person name="Johnson-Hopson C."/>
            <person name="Khan S."/>
            <person name="Khaykin E."/>
            <person name="Kim C.J."/>
            <person name="Koo H.L."/>
            <person name="Kremenetskaia I."/>
            <person name="Kurtz D.B."/>
            <person name="Kwan A."/>
            <person name="Lam B."/>
            <person name="Langin-Hooper S."/>
            <person name="Lee A."/>
            <person name="Lee J.M."/>
            <person name="Lenz C.A."/>
            <person name="Li J.H."/>
            <person name="Li Y."/>
            <person name="Lin X."/>
            <person name="Liu S.X."/>
            <person name="Liu Z.A."/>
            <person name="Luros J.S."/>
            <person name="Maiti R."/>
            <person name="Marziali A."/>
            <person name="Militscher J."/>
            <person name="Miranda M."/>
            <person name="Nguyen M."/>
            <person name="Nierman W.C."/>
            <person name="Osborne B.I."/>
            <person name="Pai G."/>
            <person name="Peterson J."/>
            <person name="Pham P.K."/>
            <person name="Rizzo M."/>
            <person name="Rooney T."/>
            <person name="Rowley D."/>
            <person name="Sakano H."/>
            <person name="Salzberg S.L."/>
            <person name="Schwartz J.R."/>
            <person name="Shinn P."/>
            <person name="Southwick A.M."/>
            <person name="Sun H."/>
            <person name="Tallon L.J."/>
            <person name="Tambunga G."/>
            <person name="Toriumi M.J."/>
            <person name="Town C.D."/>
            <person name="Utterback T."/>
            <person name="Van Aken S."/>
            <person name="Vaysberg M."/>
            <person name="Vysotskaia V.S."/>
            <person name="Walker M."/>
            <person name="Wu D."/>
            <person name="Yu G."/>
            <person name="Fraser C.M."/>
            <person name="Venter J.C."/>
            <person name="Davis R.W."/>
        </authorList>
    </citation>
    <scope>NUCLEOTIDE SEQUENCE [LARGE SCALE GENOMIC DNA]</scope>
    <source>
        <strain>cv. Columbia</strain>
    </source>
</reference>
<dbReference type="GO" id="GO:0031011">
    <property type="term" value="C:Ino80 complex"/>
    <property type="evidence" value="ECO:0007669"/>
    <property type="project" value="InterPro"/>
</dbReference>
<feature type="domain" description="FHA" evidence="2">
    <location>
        <begin position="460"/>
        <end position="516"/>
    </location>
</feature>
<dbReference type="ExpressionAtlas" id="Q9LQZ6">
    <property type="expression patterns" value="baseline and differential"/>
</dbReference>
<dbReference type="InterPro" id="IPR000253">
    <property type="entry name" value="FHA_dom"/>
</dbReference>
<dbReference type="GO" id="GO:0002151">
    <property type="term" value="F:G-quadruplex RNA binding"/>
    <property type="evidence" value="ECO:0007669"/>
    <property type="project" value="InterPro"/>
</dbReference>
<dbReference type="InterPro" id="IPR025999">
    <property type="entry name" value="MCRS_N"/>
</dbReference>
<name>Q9LQZ6_ARATH</name>
<dbReference type="SMART" id="SM00240">
    <property type="entry name" value="FHA"/>
    <property type="match status" value="1"/>
</dbReference>
<dbReference type="InterPro" id="IPR037912">
    <property type="entry name" value="MCRS1"/>
</dbReference>
<dbReference type="PANTHER" id="PTHR13233">
    <property type="entry name" value="MICROSPHERULE PROTEIN 1"/>
    <property type="match status" value="1"/>
</dbReference>
<dbReference type="Pfam" id="PF13325">
    <property type="entry name" value="MCRS_N"/>
    <property type="match status" value="1"/>
</dbReference>
<reference evidence="3" key="3">
    <citation type="submission" date="2000-07" db="EMBL/GenBank/DDBJ databases">
        <authorList>
            <person name="Cheuk R."/>
            <person name="Shinn P."/>
            <person name="Brooks S."/>
            <person name="Buehler E."/>
            <person name="Chao Q."/>
            <person name="Johnson-Hopson C."/>
            <person name="Khan S."/>
            <person name="Kim C."/>
            <person name="Altafi H."/>
            <person name="Bei B."/>
            <person name="Chin C."/>
            <person name="Chiou J."/>
            <person name="Choi E."/>
            <person name="Conn L."/>
            <person name="Conway A."/>
            <person name="Gonzalez A."/>
            <person name="Hansen N."/>
            <person name="Howing B."/>
            <person name="Koo T."/>
            <person name="Lam B."/>
            <person name="Lee J."/>
            <person name="Lenz C."/>
            <person name="Li J."/>
            <person name="Liu A."/>
            <person name="Liu J."/>
            <person name="Liu S."/>
            <person name="Mukharsky N."/>
            <person name="Nguyen M."/>
            <person name="Palm C."/>
            <person name="Pham P."/>
            <person name="Sakano H."/>
            <person name="Schwartz J."/>
            <person name="Southwick A."/>
            <person name="Thaveri A."/>
            <person name="Toriumi M."/>
            <person name="Vaysberg M."/>
            <person name="Yu G."/>
            <person name="Davis R."/>
            <person name="Federspiel N."/>
            <person name="Theologis A."/>
            <person name="Ecker J."/>
        </authorList>
    </citation>
    <scope>NUCLEOTIDE SEQUENCE</scope>
</reference>
<dbReference type="Gene3D" id="2.60.200.20">
    <property type="match status" value="1"/>
</dbReference>
<feature type="compositionally biased region" description="Low complexity" evidence="1">
    <location>
        <begin position="278"/>
        <end position="288"/>
    </location>
</feature>
<feature type="region of interest" description="Disordered" evidence="1">
    <location>
        <begin position="278"/>
        <end position="299"/>
    </location>
</feature>
<evidence type="ECO:0000259" key="2">
    <source>
        <dbReference type="PROSITE" id="PS50006"/>
    </source>
</evidence>
<dbReference type="PROSITE" id="PS50006">
    <property type="entry name" value="FHA_DOMAIN"/>
    <property type="match status" value="1"/>
</dbReference>
<dbReference type="GO" id="GO:0071339">
    <property type="term" value="C:MLL1 complex"/>
    <property type="evidence" value="ECO:0007669"/>
    <property type="project" value="InterPro"/>
</dbReference>